<protein>
    <submittedName>
        <fullName evidence="3">XRE family transcriptional regulator</fullName>
    </submittedName>
</protein>
<feature type="domain" description="HTH cro/C1-type" evidence="2">
    <location>
        <begin position="8"/>
        <end position="62"/>
    </location>
</feature>
<dbReference type="RefSeq" id="WP_343922992.1">
    <property type="nucleotide sequence ID" value="NZ_BAAAIR010000027.1"/>
</dbReference>
<evidence type="ECO:0000313" key="3">
    <source>
        <dbReference type="EMBL" id="MFC5298785.1"/>
    </source>
</evidence>
<dbReference type="SMART" id="SM00530">
    <property type="entry name" value="HTH_XRE"/>
    <property type="match status" value="1"/>
</dbReference>
<dbReference type="InterPro" id="IPR052345">
    <property type="entry name" value="Rad_response_metalloprotease"/>
</dbReference>
<dbReference type="PANTHER" id="PTHR43236">
    <property type="entry name" value="ANTITOXIN HIGA1"/>
    <property type="match status" value="1"/>
</dbReference>
<proteinExistence type="inferred from homology"/>
<dbReference type="Gene3D" id="1.10.260.40">
    <property type="entry name" value="lambda repressor-like DNA-binding domains"/>
    <property type="match status" value="1"/>
</dbReference>
<reference evidence="4" key="1">
    <citation type="journal article" date="2019" name="Int. J. Syst. Evol. Microbiol.">
        <title>The Global Catalogue of Microorganisms (GCM) 10K type strain sequencing project: providing services to taxonomists for standard genome sequencing and annotation.</title>
        <authorList>
            <consortium name="The Broad Institute Genomics Platform"/>
            <consortium name="The Broad Institute Genome Sequencing Center for Infectious Disease"/>
            <person name="Wu L."/>
            <person name="Ma J."/>
        </authorList>
    </citation>
    <scope>NUCLEOTIDE SEQUENCE [LARGE SCALE GENOMIC DNA]</scope>
    <source>
        <strain evidence="4">CGMCC 1.16455</strain>
    </source>
</reference>
<dbReference type="InterPro" id="IPR010982">
    <property type="entry name" value="Lambda_DNA-bd_dom_sf"/>
</dbReference>
<name>A0ABW0FJI0_9MICO</name>
<dbReference type="SUPFAM" id="SSF47413">
    <property type="entry name" value="lambda repressor-like DNA-binding domains"/>
    <property type="match status" value="1"/>
</dbReference>
<gene>
    <name evidence="3" type="ORF">ACFPK8_14835</name>
</gene>
<comment type="caution">
    <text evidence="3">The sequence shown here is derived from an EMBL/GenBank/DDBJ whole genome shotgun (WGS) entry which is preliminary data.</text>
</comment>
<evidence type="ECO:0000256" key="1">
    <source>
        <dbReference type="ARBA" id="ARBA00007227"/>
    </source>
</evidence>
<accession>A0ABW0FJI0</accession>
<evidence type="ECO:0000259" key="2">
    <source>
        <dbReference type="PROSITE" id="PS50943"/>
    </source>
</evidence>
<dbReference type="InterPro" id="IPR010359">
    <property type="entry name" value="IrrE_HExxH"/>
</dbReference>
<organism evidence="3 4">
    <name type="scientific">Brachybacterium tyrofermentans</name>
    <dbReference type="NCBI Taxonomy" id="47848"/>
    <lineage>
        <taxon>Bacteria</taxon>
        <taxon>Bacillati</taxon>
        <taxon>Actinomycetota</taxon>
        <taxon>Actinomycetes</taxon>
        <taxon>Micrococcales</taxon>
        <taxon>Dermabacteraceae</taxon>
        <taxon>Brachybacterium</taxon>
    </lineage>
</organism>
<dbReference type="InterPro" id="IPR001387">
    <property type="entry name" value="Cro/C1-type_HTH"/>
</dbReference>
<evidence type="ECO:0000313" key="4">
    <source>
        <dbReference type="Proteomes" id="UP001595937"/>
    </source>
</evidence>
<dbReference type="Pfam" id="PF06114">
    <property type="entry name" value="Peptidase_M78"/>
    <property type="match status" value="1"/>
</dbReference>
<dbReference type="PANTHER" id="PTHR43236:SF1">
    <property type="entry name" value="BLL7220 PROTEIN"/>
    <property type="match status" value="1"/>
</dbReference>
<dbReference type="PROSITE" id="PS50943">
    <property type="entry name" value="HTH_CROC1"/>
    <property type="match status" value="1"/>
</dbReference>
<dbReference type="Pfam" id="PF01381">
    <property type="entry name" value="HTH_3"/>
    <property type="match status" value="1"/>
</dbReference>
<comment type="similarity">
    <text evidence="1">Belongs to the short-chain fatty acyl-CoA assimilation regulator (ScfR) family.</text>
</comment>
<dbReference type="Gene3D" id="1.10.10.2910">
    <property type="match status" value="1"/>
</dbReference>
<dbReference type="CDD" id="cd00093">
    <property type="entry name" value="HTH_XRE"/>
    <property type="match status" value="1"/>
</dbReference>
<dbReference type="GeneID" id="303296580"/>
<dbReference type="Proteomes" id="UP001595937">
    <property type="component" value="Unassembled WGS sequence"/>
</dbReference>
<keyword evidence="4" id="KW-1185">Reference proteome</keyword>
<sequence>MTTIGGRVRTAMLSAGIQQKQLAQRVGMTPDALSRALNDQRGFAATELADIAVELDADVHELITGDPDPHRLVLSARHSFDHETGSRSVDGLDGDRALLADVRLAFAQAGDLQPGAELPTDVEKVRRLLPEEFVRTFVDHLAEIEVDVVRIAGLSTAYSSTVEGRSVILLPESGNWFYENWSLAHELGHLALGHAGVIPGSSEFDAREGEANAFAAELLLPEARMRERAWDEVGLRTVADVIWEWGVSTEALRRRLSALALEPSPEVQDVLTWTTQKLLRRHWSGAKLGDPITRRMTEAGERRFPAWLQEAHLERIAEGAVGKGTLAWMLGVPAETLEVDEPEGSTELSDNALAALLG</sequence>
<dbReference type="EMBL" id="JBHSLN010000082">
    <property type="protein sequence ID" value="MFC5298785.1"/>
    <property type="molecule type" value="Genomic_DNA"/>
</dbReference>